<evidence type="ECO:0000256" key="1">
    <source>
        <dbReference type="SAM" id="MobiDB-lite"/>
    </source>
</evidence>
<feature type="compositionally biased region" description="Polar residues" evidence="1">
    <location>
        <begin position="391"/>
        <end position="406"/>
    </location>
</feature>
<sequence length="1152" mass="125249">MLLQQETSTMNAPLADIHAAVFSTEATTTPSQRQEARQGIITPVDNHNGNDASTNHSPVCAEDGDRGFYPSPLAPSPVRNKALCMSPKSPDASKVRSVLRLEPMNSPTGMELKPLPLSTPAVAAPPAHPASTPAPASGSPSRKLREHFSPLRPIHNLEPQRVAAQRQQPKHKCSRATDLAKQAMFNSRHMSVKANTQQEQHEQVQGQALQQQQSQQQQQRNKQPSQQPQQRQQPKQSQQQQQQQQQQQRQCQLPSPLMPCQPSGLGESTLLTESGSYKASADDEESLMAQRVQAPATTTRHNKDRVQLQQTMREQAVPEDKNKSCNQDESELDDDTLYEALQFSFDAKGRVAPHRTHDRIHDVTHHHHNNNSNSGNSGNDRSNGSCGGTAATDQLSSENDTSSASLEDSMDAVGLNWAEYTLVETSVAMKGQGLGVVLGSILDSDRGLCVSFVAATGPSSGRLYPGDIIFAVNDVVLGVAPTPKAKWVAARQIAKSPQQMLVQLFRHKSHLFGPWDQRPKERKHAALADDQLAGAVMSGRQVGQNSSMDAQNTADWSNMTELDDLSQLAGIVDAALDGSHADGGGDGDSRGDTQERCHDAAIVGMRNNTQAEKPQQQQQQQRSASGRVSVFGYFSNAREHSVNTDPITAATLQQQQRRSVCFDAADEATLGHRARDSGHDQEQQQRQHASAGPARRATEGPVAASHHEQDACPIVTLPHPSRRYSRSTPSVQPGTSRSRHSHQQGIAGHRQEQQTAGAHAAADDVDDAWIPQPPASLSVSDCMTAASSNGENDDTVIAHDGSQAPADQTLVPQHQQEQRPFSAVSNGGDVAPVNMGEGGAPAERKQLRERSNTYAGQQLLRQHASTATARCPAPQQQRQHQQQHEPVRRRARSHASALKPPKQLSGPHEARLSRFASVVEVFDYVLVSLCHPRVSMLQAAEQSPRGSKTPATATATAATADNTARVTLAATAAMTDDGHLRRHRRRRRRQNGRGEGAEKDVTGQGCIATDTDPSRQPVCRPRHDPSILVSHGTLLDETLQPVVPVVCYFGTDGRRTDLGVDIVGRAGAHGGLFVLQRGENQPRPSLSLLREGDRIVAVNNVSLLRMKNRKAYKVLLKAMHDQQPLYITVWRQAPSIGFEESVHDLLTPAGFV</sequence>
<accession>F2TY38</accession>
<proteinExistence type="predicted"/>
<feature type="region of interest" description="Disordered" evidence="1">
    <location>
        <begin position="23"/>
        <end position="68"/>
    </location>
</feature>
<feature type="region of interest" description="Disordered" evidence="1">
    <location>
        <begin position="312"/>
        <end position="332"/>
    </location>
</feature>
<feature type="region of interest" description="Disordered" evidence="1">
    <location>
        <begin position="674"/>
        <end position="849"/>
    </location>
</feature>
<dbReference type="EMBL" id="GL832956">
    <property type="protein sequence ID" value="EGD76298.1"/>
    <property type="molecule type" value="Genomic_DNA"/>
</dbReference>
<feature type="region of interest" description="Disordered" evidence="1">
    <location>
        <begin position="191"/>
        <end position="287"/>
    </location>
</feature>
<dbReference type="SUPFAM" id="SSF50156">
    <property type="entry name" value="PDZ domain-like"/>
    <property type="match status" value="2"/>
</dbReference>
<reference evidence="3" key="1">
    <citation type="submission" date="2009-08" db="EMBL/GenBank/DDBJ databases">
        <title>Annotation of Salpingoeca rosetta.</title>
        <authorList>
            <consortium name="The Broad Institute Genome Sequencing Platform"/>
            <person name="Russ C."/>
            <person name="Cuomo C."/>
            <person name="Burger G."/>
            <person name="Gray M.W."/>
            <person name="Holland P.W.H."/>
            <person name="King N."/>
            <person name="Lang F.B.F."/>
            <person name="Roger A.J."/>
            <person name="Ruiz-Trillo I."/>
            <person name="Young S.K."/>
            <person name="Zeng Q."/>
            <person name="Gargeya S."/>
            <person name="Alvarado L."/>
            <person name="Berlin A."/>
            <person name="Chapman S.B."/>
            <person name="Chen Z."/>
            <person name="Freedman E."/>
            <person name="Gellesch M."/>
            <person name="Goldberg J."/>
            <person name="Griggs A."/>
            <person name="Gujja S."/>
            <person name="Heilman E."/>
            <person name="Heiman D."/>
            <person name="Howarth C."/>
            <person name="Mehta T."/>
            <person name="Neiman D."/>
            <person name="Pearson M."/>
            <person name="Roberts A."/>
            <person name="Saif S."/>
            <person name="Shea T."/>
            <person name="Shenoy N."/>
            <person name="Sisk P."/>
            <person name="Stolte C."/>
            <person name="Sykes S."/>
            <person name="White J."/>
            <person name="Yandava C."/>
            <person name="Haas B."/>
            <person name="Nusbaum C."/>
            <person name="Birren B."/>
        </authorList>
    </citation>
    <scope>NUCLEOTIDE SEQUENCE [LARGE SCALE GENOMIC DNA]</scope>
    <source>
        <strain evidence="3">ATCC 50818</strain>
    </source>
</reference>
<feature type="compositionally biased region" description="Low complexity" evidence="1">
    <location>
        <begin position="203"/>
        <end position="252"/>
    </location>
</feature>
<feature type="compositionally biased region" description="Basic residues" evidence="1">
    <location>
        <begin position="980"/>
        <end position="991"/>
    </location>
</feature>
<feature type="region of interest" description="Disordered" evidence="1">
    <location>
        <begin position="975"/>
        <end position="1024"/>
    </location>
</feature>
<feature type="region of interest" description="Disordered" evidence="1">
    <location>
        <begin position="861"/>
        <end position="909"/>
    </location>
</feature>
<feature type="compositionally biased region" description="Polar residues" evidence="1">
    <location>
        <begin position="810"/>
        <end position="825"/>
    </location>
</feature>
<feature type="compositionally biased region" description="Low complexity" evidence="1">
    <location>
        <begin position="370"/>
        <end position="384"/>
    </location>
</feature>
<protein>
    <recommendedName>
        <fullName evidence="2">PDZ domain-containing protein</fullName>
    </recommendedName>
</protein>
<dbReference type="Gene3D" id="2.30.42.10">
    <property type="match status" value="1"/>
</dbReference>
<feature type="compositionally biased region" description="Polar residues" evidence="1">
    <location>
        <begin position="45"/>
        <end position="57"/>
    </location>
</feature>
<feature type="compositionally biased region" description="Polar residues" evidence="1">
    <location>
        <begin position="726"/>
        <end position="736"/>
    </location>
</feature>
<feature type="compositionally biased region" description="Polar residues" evidence="1">
    <location>
        <begin position="775"/>
        <end position="790"/>
    </location>
</feature>
<dbReference type="GeneID" id="16079067"/>
<keyword evidence="4" id="KW-1185">Reference proteome</keyword>
<feature type="compositionally biased region" description="Polar residues" evidence="1">
    <location>
        <begin position="24"/>
        <end position="33"/>
    </location>
</feature>
<dbReference type="OMA" id="IACYLRV"/>
<dbReference type="SMART" id="SM00228">
    <property type="entry name" value="PDZ"/>
    <property type="match status" value="2"/>
</dbReference>
<feature type="compositionally biased region" description="Basic and acidic residues" evidence="1">
    <location>
        <begin position="674"/>
        <end position="685"/>
    </location>
</feature>
<dbReference type="Proteomes" id="UP000007799">
    <property type="component" value="Unassembled WGS sequence"/>
</dbReference>
<evidence type="ECO:0000259" key="2">
    <source>
        <dbReference type="PROSITE" id="PS50106"/>
    </source>
</evidence>
<feature type="region of interest" description="Disordered" evidence="1">
    <location>
        <begin position="116"/>
        <end position="176"/>
    </location>
</feature>
<dbReference type="OrthoDB" id="5859304at2759"/>
<feature type="compositionally biased region" description="Low complexity" evidence="1">
    <location>
        <begin position="118"/>
        <end position="141"/>
    </location>
</feature>
<dbReference type="AlphaFoldDB" id="F2TY38"/>
<dbReference type="InterPro" id="IPR001478">
    <property type="entry name" value="PDZ"/>
</dbReference>
<dbReference type="InterPro" id="IPR036034">
    <property type="entry name" value="PDZ_sf"/>
</dbReference>
<dbReference type="PROSITE" id="PS50106">
    <property type="entry name" value="PDZ"/>
    <property type="match status" value="2"/>
</dbReference>
<evidence type="ECO:0000313" key="3">
    <source>
        <dbReference type="EMBL" id="EGD76298.1"/>
    </source>
</evidence>
<dbReference type="InParanoid" id="F2TY38"/>
<organism evidence="4">
    <name type="scientific">Salpingoeca rosetta (strain ATCC 50818 / BSB-021)</name>
    <dbReference type="NCBI Taxonomy" id="946362"/>
    <lineage>
        <taxon>Eukaryota</taxon>
        <taxon>Choanoflagellata</taxon>
        <taxon>Craspedida</taxon>
        <taxon>Salpingoecidae</taxon>
        <taxon>Salpingoeca</taxon>
    </lineage>
</organism>
<evidence type="ECO:0000313" key="4">
    <source>
        <dbReference type="Proteomes" id="UP000007799"/>
    </source>
</evidence>
<feature type="domain" description="PDZ" evidence="2">
    <location>
        <begin position="1051"/>
        <end position="1115"/>
    </location>
</feature>
<name>F2TY38_SALR5</name>
<feature type="domain" description="PDZ" evidence="2">
    <location>
        <begin position="422"/>
        <end position="477"/>
    </location>
</feature>
<dbReference type="RefSeq" id="XP_004998473.1">
    <property type="nucleotide sequence ID" value="XM_004998416.1"/>
</dbReference>
<feature type="region of interest" description="Disordered" evidence="1">
    <location>
        <begin position="364"/>
        <end position="407"/>
    </location>
</feature>
<gene>
    <name evidence="3" type="ORF">PTSG_01001</name>
</gene>